<dbReference type="Proteomes" id="UP000828390">
    <property type="component" value="Unassembled WGS sequence"/>
</dbReference>
<name>A0A9D4HEW6_DREPO</name>
<protein>
    <submittedName>
        <fullName evidence="1">Uncharacterized protein</fullName>
    </submittedName>
</protein>
<dbReference type="AlphaFoldDB" id="A0A9D4HEW6"/>
<accession>A0A9D4HEW6</accession>
<evidence type="ECO:0000313" key="1">
    <source>
        <dbReference type="EMBL" id="KAH3716630.1"/>
    </source>
</evidence>
<evidence type="ECO:0000313" key="2">
    <source>
        <dbReference type="Proteomes" id="UP000828390"/>
    </source>
</evidence>
<comment type="caution">
    <text evidence="1">The sequence shown here is derived from an EMBL/GenBank/DDBJ whole genome shotgun (WGS) entry which is preliminary data.</text>
</comment>
<sequence>MVCGYWSSTIIQMDRDGRQRLAQVVTEDDGVTGPISVFYSKHTGSIIVGMMNNNDITVFKAVLE</sequence>
<reference evidence="1" key="1">
    <citation type="journal article" date="2019" name="bioRxiv">
        <title>The Genome of the Zebra Mussel, Dreissena polymorpha: A Resource for Invasive Species Research.</title>
        <authorList>
            <person name="McCartney M.A."/>
            <person name="Auch B."/>
            <person name="Kono T."/>
            <person name="Mallez S."/>
            <person name="Zhang Y."/>
            <person name="Obille A."/>
            <person name="Becker A."/>
            <person name="Abrahante J.E."/>
            <person name="Garbe J."/>
            <person name="Badalamenti J.P."/>
            <person name="Herman A."/>
            <person name="Mangelson H."/>
            <person name="Liachko I."/>
            <person name="Sullivan S."/>
            <person name="Sone E.D."/>
            <person name="Koren S."/>
            <person name="Silverstein K.A.T."/>
            <person name="Beckman K.B."/>
            <person name="Gohl D.M."/>
        </authorList>
    </citation>
    <scope>NUCLEOTIDE SEQUENCE</scope>
    <source>
        <strain evidence="1">Duluth1</strain>
        <tissue evidence="1">Whole animal</tissue>
    </source>
</reference>
<dbReference type="EMBL" id="JAIWYP010000013">
    <property type="protein sequence ID" value="KAH3716630.1"/>
    <property type="molecule type" value="Genomic_DNA"/>
</dbReference>
<reference evidence="1" key="2">
    <citation type="submission" date="2020-11" db="EMBL/GenBank/DDBJ databases">
        <authorList>
            <person name="McCartney M.A."/>
            <person name="Auch B."/>
            <person name="Kono T."/>
            <person name="Mallez S."/>
            <person name="Becker A."/>
            <person name="Gohl D.M."/>
            <person name="Silverstein K.A.T."/>
            <person name="Koren S."/>
            <person name="Bechman K.B."/>
            <person name="Herman A."/>
            <person name="Abrahante J.E."/>
            <person name="Garbe J."/>
        </authorList>
    </citation>
    <scope>NUCLEOTIDE SEQUENCE</scope>
    <source>
        <strain evidence="1">Duluth1</strain>
        <tissue evidence="1">Whole animal</tissue>
    </source>
</reference>
<keyword evidence="2" id="KW-1185">Reference proteome</keyword>
<gene>
    <name evidence="1" type="ORF">DPMN_059356</name>
</gene>
<organism evidence="1 2">
    <name type="scientific">Dreissena polymorpha</name>
    <name type="common">Zebra mussel</name>
    <name type="synonym">Mytilus polymorpha</name>
    <dbReference type="NCBI Taxonomy" id="45954"/>
    <lineage>
        <taxon>Eukaryota</taxon>
        <taxon>Metazoa</taxon>
        <taxon>Spiralia</taxon>
        <taxon>Lophotrochozoa</taxon>
        <taxon>Mollusca</taxon>
        <taxon>Bivalvia</taxon>
        <taxon>Autobranchia</taxon>
        <taxon>Heteroconchia</taxon>
        <taxon>Euheterodonta</taxon>
        <taxon>Imparidentia</taxon>
        <taxon>Neoheterodontei</taxon>
        <taxon>Myida</taxon>
        <taxon>Dreissenoidea</taxon>
        <taxon>Dreissenidae</taxon>
        <taxon>Dreissena</taxon>
    </lineage>
</organism>
<proteinExistence type="predicted"/>